<comment type="caution">
    <text evidence="3">The sequence shown here is derived from an EMBL/GenBank/DDBJ whole genome shotgun (WGS) entry which is preliminary data.</text>
</comment>
<protein>
    <submittedName>
        <fullName evidence="3">Uncharacterized protein</fullName>
    </submittedName>
</protein>
<dbReference type="EMBL" id="JACEIK010000101">
    <property type="protein sequence ID" value="MCD7449533.1"/>
    <property type="molecule type" value="Genomic_DNA"/>
</dbReference>
<proteinExistence type="predicted"/>
<evidence type="ECO:0000256" key="2">
    <source>
        <dbReference type="SAM" id="MobiDB-lite"/>
    </source>
</evidence>
<evidence type="ECO:0000256" key="1">
    <source>
        <dbReference type="SAM" id="Coils"/>
    </source>
</evidence>
<name>A0ABS8RSI2_DATST</name>
<sequence>MAKSDNEDNEEVTFLAIKKNLKDYSLKELRSLVNVLIYAFCDLAKEKEFLNKNLDEYETEKTVMKTQFTKLEEKYSLLSFENRTLIKKLEVVSPCGEKGKGVGSNLQVELEEKLEKISIEPQSHFREKWGTGEGPRQDQS</sequence>
<organism evidence="3 4">
    <name type="scientific">Datura stramonium</name>
    <name type="common">Jimsonweed</name>
    <name type="synonym">Common thornapple</name>
    <dbReference type="NCBI Taxonomy" id="4076"/>
    <lineage>
        <taxon>Eukaryota</taxon>
        <taxon>Viridiplantae</taxon>
        <taxon>Streptophyta</taxon>
        <taxon>Embryophyta</taxon>
        <taxon>Tracheophyta</taxon>
        <taxon>Spermatophyta</taxon>
        <taxon>Magnoliopsida</taxon>
        <taxon>eudicotyledons</taxon>
        <taxon>Gunneridae</taxon>
        <taxon>Pentapetalae</taxon>
        <taxon>asterids</taxon>
        <taxon>lamiids</taxon>
        <taxon>Solanales</taxon>
        <taxon>Solanaceae</taxon>
        <taxon>Solanoideae</taxon>
        <taxon>Datureae</taxon>
        <taxon>Datura</taxon>
    </lineage>
</organism>
<keyword evidence="1" id="KW-0175">Coiled coil</keyword>
<gene>
    <name evidence="3" type="ORF">HAX54_000373</name>
</gene>
<keyword evidence="4" id="KW-1185">Reference proteome</keyword>
<reference evidence="3 4" key="1">
    <citation type="journal article" date="2021" name="BMC Genomics">
        <title>Datura genome reveals duplications of psychoactive alkaloid biosynthetic genes and high mutation rate following tissue culture.</title>
        <authorList>
            <person name="Rajewski A."/>
            <person name="Carter-House D."/>
            <person name="Stajich J."/>
            <person name="Litt A."/>
        </authorList>
    </citation>
    <scope>NUCLEOTIDE SEQUENCE [LARGE SCALE GENOMIC DNA]</scope>
    <source>
        <strain evidence="3">AR-01</strain>
    </source>
</reference>
<evidence type="ECO:0000313" key="3">
    <source>
        <dbReference type="EMBL" id="MCD7449533.1"/>
    </source>
</evidence>
<dbReference type="Proteomes" id="UP000823775">
    <property type="component" value="Unassembled WGS sequence"/>
</dbReference>
<feature type="coiled-coil region" evidence="1">
    <location>
        <begin position="47"/>
        <end position="74"/>
    </location>
</feature>
<evidence type="ECO:0000313" key="4">
    <source>
        <dbReference type="Proteomes" id="UP000823775"/>
    </source>
</evidence>
<feature type="region of interest" description="Disordered" evidence="2">
    <location>
        <begin position="119"/>
        <end position="140"/>
    </location>
</feature>
<accession>A0ABS8RSI2</accession>